<evidence type="ECO:0000313" key="2">
    <source>
        <dbReference type="Proteomes" id="UP001597368"/>
    </source>
</evidence>
<protein>
    <submittedName>
        <fullName evidence="1">Uncharacterized protein</fullName>
    </submittedName>
</protein>
<accession>A0ABW4SV10</accession>
<gene>
    <name evidence="1" type="ORF">ACFSKW_12040</name>
</gene>
<proteinExistence type="predicted"/>
<evidence type="ECO:0000313" key="1">
    <source>
        <dbReference type="EMBL" id="MFD1932204.1"/>
    </source>
</evidence>
<dbReference type="Proteomes" id="UP001597368">
    <property type="component" value="Unassembled WGS sequence"/>
</dbReference>
<name>A0ABW4SV10_9ACTN</name>
<sequence>MSVARVGVALGMIPSEWALNEARIEQIFDGLVFTSSAALRPAMHRLRSDRPARRAHRFPGRLAHHRQMPAALLAGHPDLILIASERHSWGELRPINGHYPPTLWPAKGNTGARPDHWGACEARRGERAPTT</sequence>
<reference evidence="2" key="1">
    <citation type="journal article" date="2019" name="Int. J. Syst. Evol. Microbiol.">
        <title>The Global Catalogue of Microorganisms (GCM) 10K type strain sequencing project: providing services to taxonomists for standard genome sequencing and annotation.</title>
        <authorList>
            <consortium name="The Broad Institute Genomics Platform"/>
            <consortium name="The Broad Institute Genome Sequencing Center for Infectious Disease"/>
            <person name="Wu L."/>
            <person name="Ma J."/>
        </authorList>
    </citation>
    <scope>NUCLEOTIDE SEQUENCE [LARGE SCALE GENOMIC DNA]</scope>
    <source>
        <strain evidence="2">ICMP 6774ER</strain>
    </source>
</reference>
<keyword evidence="2" id="KW-1185">Reference proteome</keyword>
<organism evidence="1 2">
    <name type="scientific">Nonomuraea mangrovi</name>
    <dbReference type="NCBI Taxonomy" id="2316207"/>
    <lineage>
        <taxon>Bacteria</taxon>
        <taxon>Bacillati</taxon>
        <taxon>Actinomycetota</taxon>
        <taxon>Actinomycetes</taxon>
        <taxon>Streptosporangiales</taxon>
        <taxon>Streptosporangiaceae</taxon>
        <taxon>Nonomuraea</taxon>
    </lineage>
</organism>
<comment type="caution">
    <text evidence="1">The sequence shown here is derived from an EMBL/GenBank/DDBJ whole genome shotgun (WGS) entry which is preliminary data.</text>
</comment>
<dbReference type="RefSeq" id="WP_379572268.1">
    <property type="nucleotide sequence ID" value="NZ_JBHUFV010000018.1"/>
</dbReference>
<dbReference type="EMBL" id="JBHUFV010000018">
    <property type="protein sequence ID" value="MFD1932204.1"/>
    <property type="molecule type" value="Genomic_DNA"/>
</dbReference>